<organism evidence="2 3">
    <name type="scientific">Petrolisthes manimaculis</name>
    <dbReference type="NCBI Taxonomy" id="1843537"/>
    <lineage>
        <taxon>Eukaryota</taxon>
        <taxon>Metazoa</taxon>
        <taxon>Ecdysozoa</taxon>
        <taxon>Arthropoda</taxon>
        <taxon>Crustacea</taxon>
        <taxon>Multicrustacea</taxon>
        <taxon>Malacostraca</taxon>
        <taxon>Eumalacostraca</taxon>
        <taxon>Eucarida</taxon>
        <taxon>Decapoda</taxon>
        <taxon>Pleocyemata</taxon>
        <taxon>Anomura</taxon>
        <taxon>Galatheoidea</taxon>
        <taxon>Porcellanidae</taxon>
        <taxon>Petrolisthes</taxon>
    </lineage>
</organism>
<name>A0AAE1NSM7_9EUCA</name>
<evidence type="ECO:0000256" key="1">
    <source>
        <dbReference type="SAM" id="MobiDB-lite"/>
    </source>
</evidence>
<feature type="region of interest" description="Disordered" evidence="1">
    <location>
        <begin position="1"/>
        <end position="74"/>
    </location>
</feature>
<evidence type="ECO:0000313" key="2">
    <source>
        <dbReference type="EMBL" id="KAK4294597.1"/>
    </source>
</evidence>
<comment type="caution">
    <text evidence="2">The sequence shown here is derived from an EMBL/GenBank/DDBJ whole genome shotgun (WGS) entry which is preliminary data.</text>
</comment>
<protein>
    <submittedName>
        <fullName evidence="2">Uncharacterized protein</fullName>
    </submittedName>
</protein>
<feature type="compositionally biased region" description="Gly residues" evidence="1">
    <location>
        <begin position="34"/>
        <end position="45"/>
    </location>
</feature>
<dbReference type="Proteomes" id="UP001292094">
    <property type="component" value="Unassembled WGS sequence"/>
</dbReference>
<proteinExistence type="predicted"/>
<feature type="compositionally biased region" description="Basic and acidic residues" evidence="1">
    <location>
        <begin position="1"/>
        <end position="10"/>
    </location>
</feature>
<dbReference type="EMBL" id="JAWZYT010004254">
    <property type="protein sequence ID" value="KAK4294597.1"/>
    <property type="molecule type" value="Genomic_DNA"/>
</dbReference>
<reference evidence="2" key="1">
    <citation type="submission" date="2023-11" db="EMBL/GenBank/DDBJ databases">
        <title>Genome assemblies of two species of porcelain crab, Petrolisthes cinctipes and Petrolisthes manimaculis (Anomura: Porcellanidae).</title>
        <authorList>
            <person name="Angst P."/>
        </authorList>
    </citation>
    <scope>NUCLEOTIDE SEQUENCE</scope>
    <source>
        <strain evidence="2">PB745_02</strain>
        <tissue evidence="2">Gill</tissue>
    </source>
</reference>
<evidence type="ECO:0000313" key="3">
    <source>
        <dbReference type="Proteomes" id="UP001292094"/>
    </source>
</evidence>
<keyword evidence="3" id="KW-1185">Reference proteome</keyword>
<gene>
    <name evidence="2" type="ORF">Pmani_032785</name>
</gene>
<dbReference type="AlphaFoldDB" id="A0AAE1NSM7"/>
<feature type="compositionally biased region" description="Basic residues" evidence="1">
    <location>
        <begin position="53"/>
        <end position="65"/>
    </location>
</feature>
<sequence>MWKGRQEGGRTGKVRKCGKGTEMNGRVIEEQRGRVGGGGGGGQQKGGIERCSRLRTREKKKRRGGERKERRKVE</sequence>
<accession>A0AAE1NSM7</accession>